<keyword evidence="4 6" id="KW-0472">Membrane</keyword>
<organism evidence="8 9">
    <name type="scientific">Discina gigas</name>
    <dbReference type="NCBI Taxonomy" id="1032678"/>
    <lineage>
        <taxon>Eukaryota</taxon>
        <taxon>Fungi</taxon>
        <taxon>Dikarya</taxon>
        <taxon>Ascomycota</taxon>
        <taxon>Pezizomycotina</taxon>
        <taxon>Pezizomycetes</taxon>
        <taxon>Pezizales</taxon>
        <taxon>Discinaceae</taxon>
        <taxon>Discina</taxon>
    </lineage>
</organism>
<dbReference type="InterPro" id="IPR040254">
    <property type="entry name" value="Ecm3-like"/>
</dbReference>
<dbReference type="Proteomes" id="UP001447188">
    <property type="component" value="Unassembled WGS sequence"/>
</dbReference>
<evidence type="ECO:0000256" key="1">
    <source>
        <dbReference type="ARBA" id="ARBA00004141"/>
    </source>
</evidence>
<evidence type="ECO:0000313" key="9">
    <source>
        <dbReference type="Proteomes" id="UP001447188"/>
    </source>
</evidence>
<feature type="transmembrane region" description="Helical" evidence="6">
    <location>
        <begin position="236"/>
        <end position="260"/>
    </location>
</feature>
<evidence type="ECO:0000256" key="7">
    <source>
        <dbReference type="SAM" id="SignalP"/>
    </source>
</evidence>
<keyword evidence="9" id="KW-1185">Reference proteome</keyword>
<dbReference type="Pfam" id="PF03547">
    <property type="entry name" value="Mem_trans"/>
    <property type="match status" value="1"/>
</dbReference>
<feature type="transmembrane region" description="Helical" evidence="6">
    <location>
        <begin position="58"/>
        <end position="77"/>
    </location>
</feature>
<accession>A0ABR3GA92</accession>
<comment type="caution">
    <text evidence="8">The sequence shown here is derived from an EMBL/GenBank/DDBJ whole genome shotgun (WGS) entry which is preliminary data.</text>
</comment>
<proteinExistence type="predicted"/>
<protein>
    <submittedName>
        <fullName evidence="8">Protein M3</fullName>
    </submittedName>
</protein>
<evidence type="ECO:0000256" key="4">
    <source>
        <dbReference type="ARBA" id="ARBA00023136"/>
    </source>
</evidence>
<evidence type="ECO:0000256" key="3">
    <source>
        <dbReference type="ARBA" id="ARBA00022989"/>
    </source>
</evidence>
<feature type="transmembrane region" description="Helical" evidence="6">
    <location>
        <begin position="25"/>
        <end position="46"/>
    </location>
</feature>
<evidence type="ECO:0000256" key="6">
    <source>
        <dbReference type="SAM" id="Phobius"/>
    </source>
</evidence>
<dbReference type="InterPro" id="IPR004776">
    <property type="entry name" value="Mem_transp_PIN-like"/>
</dbReference>
<feature type="transmembrane region" description="Helical" evidence="6">
    <location>
        <begin position="316"/>
        <end position="335"/>
    </location>
</feature>
<keyword evidence="3 6" id="KW-1133">Transmembrane helix</keyword>
<dbReference type="PANTHER" id="PTHR31274">
    <property type="entry name" value="PROTEIN ECM3"/>
    <property type="match status" value="1"/>
</dbReference>
<feature type="transmembrane region" description="Helical" evidence="6">
    <location>
        <begin position="280"/>
        <end position="304"/>
    </location>
</feature>
<reference evidence="8 9" key="1">
    <citation type="submission" date="2024-02" db="EMBL/GenBank/DDBJ databases">
        <title>Discinaceae phylogenomics.</title>
        <authorList>
            <person name="Dirks A.C."/>
            <person name="James T.Y."/>
        </authorList>
    </citation>
    <scope>NUCLEOTIDE SEQUENCE [LARGE SCALE GENOMIC DNA]</scope>
    <source>
        <strain evidence="8 9">ACD0624</strain>
    </source>
</reference>
<feature type="signal peptide" evidence="7">
    <location>
        <begin position="1"/>
        <end position="19"/>
    </location>
</feature>
<evidence type="ECO:0000256" key="5">
    <source>
        <dbReference type="SAM" id="MobiDB-lite"/>
    </source>
</evidence>
<gene>
    <name evidence="8" type="primary">ECM3</name>
    <name evidence="8" type="ORF">Q9L58_008247</name>
</gene>
<feature type="chain" id="PRO_5046817250" evidence="7">
    <location>
        <begin position="20"/>
        <end position="408"/>
    </location>
</feature>
<dbReference type="EMBL" id="JBBBZM010000147">
    <property type="protein sequence ID" value="KAL0632872.1"/>
    <property type="molecule type" value="Genomic_DNA"/>
</dbReference>
<feature type="compositionally biased region" description="Basic and acidic residues" evidence="5">
    <location>
        <begin position="124"/>
        <end position="143"/>
    </location>
</feature>
<name>A0ABR3GA92_9PEZI</name>
<dbReference type="PANTHER" id="PTHR31274:SF1">
    <property type="entry name" value="AGL149CP"/>
    <property type="match status" value="1"/>
</dbReference>
<evidence type="ECO:0000256" key="2">
    <source>
        <dbReference type="ARBA" id="ARBA00022692"/>
    </source>
</evidence>
<keyword evidence="2 6" id="KW-0812">Transmembrane</keyword>
<comment type="subcellular location">
    <subcellularLocation>
        <location evidence="1">Membrane</location>
        <topology evidence="1">Multi-pass membrane protein</topology>
    </subcellularLocation>
</comment>
<feature type="transmembrane region" description="Helical" evidence="6">
    <location>
        <begin position="97"/>
        <end position="119"/>
    </location>
</feature>
<evidence type="ECO:0000313" key="8">
    <source>
        <dbReference type="EMBL" id="KAL0632872.1"/>
    </source>
</evidence>
<feature type="region of interest" description="Disordered" evidence="5">
    <location>
        <begin position="124"/>
        <end position="145"/>
    </location>
</feature>
<keyword evidence="7" id="KW-0732">Signal</keyword>
<sequence>MNLLLPMLIFSTVLPAFDSKNMASVLSVVVTSFFYQALGLCFGFTVRWLTPIPTSWRGGVLAAGAFSNVGDLIIAYISTVAKSSPFNPETDPARGTAYASILMVVQLVTIFNFGGYQLVKQDFDTPREPLPDTEKSTPARLDPEPSTISFADSVRKTLSIVSRIAARKSQQCVQTPSETLSSCETIPPITDDTDPITTTHSPKETLGIIAPIPVPSIAENTAPTLTRRLWMIIRPFITPPSIALVLSLIIANVPILKALFMENPDIHMPQAPDQRPPLDFLMEIAVFAGPTVPVIGMLLLGAALSRLSMSGLPKGFWKAAVMMAGLKLVVGPIIGIAWTTGLTKETSWIPETDKILQLVMILGSAGMCIRPSPSPSQETRGRVVVDSLKLIVTRGVYVQLQQQPHRCI</sequence>